<feature type="coiled-coil region" evidence="1">
    <location>
        <begin position="39"/>
        <end position="66"/>
    </location>
</feature>
<reference evidence="2" key="1">
    <citation type="submission" date="2019-10" db="EMBL/GenBank/DDBJ databases">
        <title>Conservation and host-specific expression of non-tandemly repeated heterogenous ribosome RNA gene in arbuscular mycorrhizal fungi.</title>
        <authorList>
            <person name="Maeda T."/>
            <person name="Kobayashi Y."/>
            <person name="Nakagawa T."/>
            <person name="Ezawa T."/>
            <person name="Yamaguchi K."/>
            <person name="Bino T."/>
            <person name="Nishimoto Y."/>
            <person name="Shigenobu S."/>
            <person name="Kawaguchi M."/>
        </authorList>
    </citation>
    <scope>NUCLEOTIDE SEQUENCE</scope>
    <source>
        <strain evidence="2">HR1</strain>
    </source>
</reference>
<dbReference type="Proteomes" id="UP000615446">
    <property type="component" value="Unassembled WGS sequence"/>
</dbReference>
<protein>
    <submittedName>
        <fullName evidence="2">Uncharacterized protein</fullName>
    </submittedName>
</protein>
<comment type="caution">
    <text evidence="2">The sequence shown here is derived from an EMBL/GenBank/DDBJ whole genome shotgun (WGS) entry which is preliminary data.</text>
</comment>
<accession>A0A8H3LSR8</accession>
<evidence type="ECO:0000313" key="2">
    <source>
        <dbReference type="EMBL" id="GES90643.1"/>
    </source>
</evidence>
<evidence type="ECO:0000256" key="1">
    <source>
        <dbReference type="SAM" id="Coils"/>
    </source>
</evidence>
<evidence type="ECO:0000313" key="3">
    <source>
        <dbReference type="Proteomes" id="UP000615446"/>
    </source>
</evidence>
<organism evidence="2 3">
    <name type="scientific">Rhizophagus clarus</name>
    <dbReference type="NCBI Taxonomy" id="94130"/>
    <lineage>
        <taxon>Eukaryota</taxon>
        <taxon>Fungi</taxon>
        <taxon>Fungi incertae sedis</taxon>
        <taxon>Mucoromycota</taxon>
        <taxon>Glomeromycotina</taxon>
        <taxon>Glomeromycetes</taxon>
        <taxon>Glomerales</taxon>
        <taxon>Glomeraceae</taxon>
        <taxon>Rhizophagus</taxon>
    </lineage>
</organism>
<dbReference type="OrthoDB" id="2440780at2759"/>
<proteinExistence type="predicted"/>
<gene>
    <name evidence="2" type="ORF">RCL2_001747800</name>
</gene>
<dbReference type="AlphaFoldDB" id="A0A8H3LSR8"/>
<dbReference type="EMBL" id="BLAL01000196">
    <property type="protein sequence ID" value="GES90643.1"/>
    <property type="molecule type" value="Genomic_DNA"/>
</dbReference>
<keyword evidence="1" id="KW-0175">Coiled coil</keyword>
<sequence>MTTTKVKHSMPFCPSAVYAKNVSVVVNCVKYILELPDDIKENMDKKDDHNEEEQHLDNEHKEFNKNMEDSIYNLFLKMFVNDSWTCVLQVEKPYYLAGIYPEVYIECGSLNVNEVADDEFLYCSSCGNNTAILKKYWKWK</sequence>
<name>A0A8H3LSR8_9GLOM</name>